<protein>
    <submittedName>
        <fullName evidence="1">Uncharacterized protein</fullName>
    </submittedName>
</protein>
<dbReference type="EMBL" id="VSSQ01029985">
    <property type="protein sequence ID" value="MPM80345.1"/>
    <property type="molecule type" value="Genomic_DNA"/>
</dbReference>
<reference evidence="1" key="1">
    <citation type="submission" date="2019-08" db="EMBL/GenBank/DDBJ databases">
        <authorList>
            <person name="Kucharzyk K."/>
            <person name="Murdoch R.W."/>
            <person name="Higgins S."/>
            <person name="Loffler F."/>
        </authorList>
    </citation>
    <scope>NUCLEOTIDE SEQUENCE</scope>
</reference>
<name>A0A645CTY5_9ZZZZ</name>
<evidence type="ECO:0000313" key="1">
    <source>
        <dbReference type="EMBL" id="MPM80345.1"/>
    </source>
</evidence>
<dbReference type="AlphaFoldDB" id="A0A645CTY5"/>
<comment type="caution">
    <text evidence="1">The sequence shown here is derived from an EMBL/GenBank/DDBJ whole genome shotgun (WGS) entry which is preliminary data.</text>
</comment>
<gene>
    <name evidence="1" type="ORF">SDC9_127392</name>
</gene>
<proteinExistence type="predicted"/>
<accession>A0A645CTY5</accession>
<sequence length="50" mass="5619">MTFAPAAAARNIKNAAGKRIKEEKVMIELEQYRFELPDLEAAINDIEVSL</sequence>
<organism evidence="1">
    <name type="scientific">bioreactor metagenome</name>
    <dbReference type="NCBI Taxonomy" id="1076179"/>
    <lineage>
        <taxon>unclassified sequences</taxon>
        <taxon>metagenomes</taxon>
        <taxon>ecological metagenomes</taxon>
    </lineage>
</organism>